<evidence type="ECO:0000313" key="2">
    <source>
        <dbReference type="EMBL" id="SFN40929.1"/>
    </source>
</evidence>
<keyword evidence="3" id="KW-1185">Reference proteome</keyword>
<protein>
    <recommendedName>
        <fullName evidence="4">Cbb3-type cytochrome oxidase component FixQ</fullName>
    </recommendedName>
</protein>
<evidence type="ECO:0000313" key="3">
    <source>
        <dbReference type="Proteomes" id="UP000199036"/>
    </source>
</evidence>
<accession>A0A1I4YTF2</accession>
<dbReference type="EMBL" id="FOVI01000005">
    <property type="protein sequence ID" value="SFN40929.1"/>
    <property type="molecule type" value="Genomic_DNA"/>
</dbReference>
<keyword evidence="1" id="KW-0472">Membrane</keyword>
<dbReference type="Proteomes" id="UP000199036">
    <property type="component" value="Unassembled WGS sequence"/>
</dbReference>
<dbReference type="STRING" id="913024.SAMN05421741_10530"/>
<organism evidence="2 3">
    <name type="scientific">Paenimyroides ummariense</name>
    <dbReference type="NCBI Taxonomy" id="913024"/>
    <lineage>
        <taxon>Bacteria</taxon>
        <taxon>Pseudomonadati</taxon>
        <taxon>Bacteroidota</taxon>
        <taxon>Flavobacteriia</taxon>
        <taxon>Flavobacteriales</taxon>
        <taxon>Flavobacteriaceae</taxon>
        <taxon>Paenimyroides</taxon>
    </lineage>
</organism>
<sequence length="67" mass="7766">MLKFIKHNMDTISGIEIYPIIALLIFFLFFTGLIIWVFTYKKSALNELSKLPLQNADENEGQTNMNL</sequence>
<evidence type="ECO:0008006" key="4">
    <source>
        <dbReference type="Google" id="ProtNLM"/>
    </source>
</evidence>
<proteinExistence type="predicted"/>
<reference evidence="3" key="1">
    <citation type="submission" date="2016-10" db="EMBL/GenBank/DDBJ databases">
        <authorList>
            <person name="Varghese N."/>
            <person name="Submissions S."/>
        </authorList>
    </citation>
    <scope>NUCLEOTIDE SEQUENCE [LARGE SCALE GENOMIC DNA]</scope>
    <source>
        <strain evidence="3">DS-12</strain>
    </source>
</reference>
<name>A0A1I4YTF2_9FLAO</name>
<keyword evidence="1" id="KW-1133">Transmembrane helix</keyword>
<keyword evidence="1" id="KW-0812">Transmembrane</keyword>
<gene>
    <name evidence="2" type="ORF">SAMN05421741_10530</name>
</gene>
<dbReference type="OrthoDB" id="965798at2"/>
<feature type="transmembrane region" description="Helical" evidence="1">
    <location>
        <begin position="20"/>
        <end position="40"/>
    </location>
</feature>
<dbReference type="RefSeq" id="WP_091520204.1">
    <property type="nucleotide sequence ID" value="NZ_FOVI01000005.1"/>
</dbReference>
<evidence type="ECO:0000256" key="1">
    <source>
        <dbReference type="SAM" id="Phobius"/>
    </source>
</evidence>
<dbReference type="AlphaFoldDB" id="A0A1I4YTF2"/>